<dbReference type="PATRIC" id="fig|1349767.4.peg.3812"/>
<keyword evidence="2" id="KW-1185">Reference proteome</keyword>
<sequence>MKASSAAIAATGHRRPQWRQDFASACIIDRCLEVQAAHGTYLAALLLYTNKVDLQVALRVLSSKRRRPLLADSLAVPRTYINPPPLVYCCEHY</sequence>
<evidence type="ECO:0000313" key="1">
    <source>
        <dbReference type="EMBL" id="CDG82684.1"/>
    </source>
</evidence>
<protein>
    <submittedName>
        <fullName evidence="1">Uncharacterized protein</fullName>
    </submittedName>
</protein>
<dbReference type="Proteomes" id="UP000027604">
    <property type="component" value="Chromosome I"/>
</dbReference>
<name>W0V1H8_9BURK</name>
<dbReference type="RefSeq" id="WP_038491435.1">
    <property type="nucleotide sequence ID" value="NZ_BCTH01000028.1"/>
</dbReference>
<dbReference type="KEGG" id="jag:GJA_2049"/>
<dbReference type="AlphaFoldDB" id="W0V1H8"/>
<organism evidence="1 2">
    <name type="scientific">Janthinobacterium agaricidamnosum NBRC 102515 = DSM 9628</name>
    <dbReference type="NCBI Taxonomy" id="1349767"/>
    <lineage>
        <taxon>Bacteria</taxon>
        <taxon>Pseudomonadati</taxon>
        <taxon>Pseudomonadota</taxon>
        <taxon>Betaproteobacteria</taxon>
        <taxon>Burkholderiales</taxon>
        <taxon>Oxalobacteraceae</taxon>
        <taxon>Janthinobacterium</taxon>
    </lineage>
</organism>
<dbReference type="HOGENOM" id="CLU_2395756_0_0_4"/>
<reference evidence="1 2" key="1">
    <citation type="journal article" date="2015" name="Genome Announc.">
        <title>Genome Sequence of Mushroom Soft-Rot Pathogen Janthinobacterium agaricidamnosum.</title>
        <authorList>
            <person name="Graupner K."/>
            <person name="Lackner G."/>
            <person name="Hertweck C."/>
        </authorList>
    </citation>
    <scope>NUCLEOTIDE SEQUENCE [LARGE SCALE GENOMIC DNA]</scope>
    <source>
        <strain evidence="2">NBRC 102515 / DSM 9628</strain>
    </source>
</reference>
<evidence type="ECO:0000313" key="2">
    <source>
        <dbReference type="Proteomes" id="UP000027604"/>
    </source>
</evidence>
<dbReference type="EMBL" id="HG322949">
    <property type="protein sequence ID" value="CDG82684.1"/>
    <property type="molecule type" value="Genomic_DNA"/>
</dbReference>
<proteinExistence type="predicted"/>
<gene>
    <name evidence="1" type="ORF">GJA_2049</name>
</gene>
<accession>W0V1H8</accession>